<evidence type="ECO:0000259" key="2">
    <source>
        <dbReference type="Pfam" id="PF09250"/>
    </source>
</evidence>
<keyword evidence="4" id="KW-1185">Reference proteome</keyword>
<evidence type="ECO:0000313" key="3">
    <source>
        <dbReference type="EMBL" id="SDC79166.1"/>
    </source>
</evidence>
<dbReference type="SUPFAM" id="SSF56747">
    <property type="entry name" value="Prim-pol domain"/>
    <property type="match status" value="1"/>
</dbReference>
<organism evidence="3 4">
    <name type="scientific">Streptomyces prasinopilosus</name>
    <dbReference type="NCBI Taxonomy" id="67344"/>
    <lineage>
        <taxon>Bacteria</taxon>
        <taxon>Bacillati</taxon>
        <taxon>Actinomycetota</taxon>
        <taxon>Actinomycetes</taxon>
        <taxon>Kitasatosporales</taxon>
        <taxon>Streptomycetaceae</taxon>
        <taxon>Streptomyces</taxon>
    </lineage>
</organism>
<feature type="region of interest" description="Disordered" evidence="1">
    <location>
        <begin position="1"/>
        <end position="20"/>
    </location>
</feature>
<dbReference type="EMBL" id="FMZK01000003">
    <property type="protein sequence ID" value="SDC79166.1"/>
    <property type="molecule type" value="Genomic_DNA"/>
</dbReference>
<proteinExistence type="predicted"/>
<dbReference type="STRING" id="67344.SAMN05216505_103585"/>
<protein>
    <submittedName>
        <fullName evidence="3">Bifunctional DNA primase/polymerase, N-terminal</fullName>
    </submittedName>
</protein>
<evidence type="ECO:0000256" key="1">
    <source>
        <dbReference type="SAM" id="MobiDB-lite"/>
    </source>
</evidence>
<evidence type="ECO:0000313" key="4">
    <source>
        <dbReference type="Proteomes" id="UP000182100"/>
    </source>
</evidence>
<reference evidence="4" key="1">
    <citation type="submission" date="2016-10" db="EMBL/GenBank/DDBJ databases">
        <authorList>
            <person name="Varghese N."/>
            <person name="Submissions S."/>
        </authorList>
    </citation>
    <scope>NUCLEOTIDE SEQUENCE [LARGE SCALE GENOMIC DNA]</scope>
    <source>
        <strain evidence="4">CGMCC 4.3504</strain>
    </source>
</reference>
<feature type="domain" description="DNA primase/polymerase bifunctional N-terminal" evidence="2">
    <location>
        <begin position="20"/>
        <end position="108"/>
    </location>
</feature>
<name>A0A1G6PI15_9ACTN</name>
<sequence>MSLTGVPDGRVGSAPSDSAGGYLEELTAEYELPVARMHHTAARLGSPHFICRADPSRPPKNAPLNPRRYPGIDIKTGLGSMIVTPGSIINGRPYEVVSATELALAPPWLSEIQEADQYPRQLRFGPNTLFTERTFDVKDGVIDRVSVRHVAR</sequence>
<gene>
    <name evidence="3" type="ORF">SAMN05216505_103585</name>
</gene>
<dbReference type="Proteomes" id="UP000182100">
    <property type="component" value="Unassembled WGS sequence"/>
</dbReference>
<dbReference type="InterPro" id="IPR015330">
    <property type="entry name" value="DNA_primase/pol_bifunc_N"/>
</dbReference>
<dbReference type="AlphaFoldDB" id="A0A1G6PI15"/>
<accession>A0A1G6PI15</accession>
<dbReference type="RefSeq" id="WP_074994273.1">
    <property type="nucleotide sequence ID" value="NZ_FMZK01000003.1"/>
</dbReference>
<dbReference type="Pfam" id="PF09250">
    <property type="entry name" value="Prim-Pol"/>
    <property type="match status" value="1"/>
</dbReference>